<accession>A0A8K0Y276</accession>
<dbReference type="InterPro" id="IPR010656">
    <property type="entry name" value="DctM"/>
</dbReference>
<keyword evidence="11" id="KW-1185">Reference proteome</keyword>
<dbReference type="EMBL" id="JAESVN010000013">
    <property type="protein sequence ID" value="MBL4919128.1"/>
    <property type="molecule type" value="Genomic_DNA"/>
</dbReference>
<sequence>MDPLFIGLFAIAALLVLLAAGLHVGVAMAVVALAGTYATVGLPFMLTTAESLPYALATDFTFVVIPMFILMGAITACTGVTAELYNAAHKWTGGLRGGLYYATTLASGAFGAISGSTVVSAALFTQIALPEMRRYGYSVALSAGCICAAGTFAALIPPSVAMVIYALLVNQSVGALLMAGLLPGLLTIGVYLVGIRILLHLRKDAAPYEVQRYTLSEKLDSLRGTWATILLAVIVMGGIYSGIMFPSTAGAAGAAGALLIGVLRGRLSGKAFLTALRDAVIMTAALFTIIIGGLLLSRFLLISGFISSVSSFTSATGLTVPVFLFGIVVLYVVLGAFLDGLSMMVMTIPFVHPVAMNLGVDPIWFGVIVIKLIEIGAITPPVGLNLFAVVGASNGTVRASSLFGGITPFLIMEIVTLALLIAFPSITLFLPNQMF</sequence>
<feature type="transmembrane region" description="Helical" evidence="8">
    <location>
        <begin position="279"/>
        <end position="302"/>
    </location>
</feature>
<feature type="transmembrane region" description="Helical" evidence="8">
    <location>
        <begin position="222"/>
        <end position="243"/>
    </location>
</feature>
<name>A0A8K0Y276_9RHOB</name>
<gene>
    <name evidence="10" type="ORF">JL811_18045</name>
</gene>
<keyword evidence="3 7" id="KW-0997">Cell inner membrane</keyword>
<keyword evidence="2" id="KW-1003">Cell membrane</keyword>
<evidence type="ECO:0000256" key="1">
    <source>
        <dbReference type="ARBA" id="ARBA00004429"/>
    </source>
</evidence>
<keyword evidence="5 8" id="KW-1133">Transmembrane helix</keyword>
<comment type="caution">
    <text evidence="10">The sequence shown here is derived from an EMBL/GenBank/DDBJ whole genome shotgun (WGS) entry which is preliminary data.</text>
</comment>
<evidence type="ECO:0000256" key="5">
    <source>
        <dbReference type="ARBA" id="ARBA00022989"/>
    </source>
</evidence>
<protein>
    <submittedName>
        <fullName evidence="10">TRAP transporter large permease</fullName>
    </submittedName>
</protein>
<keyword evidence="4 8" id="KW-0812">Transmembrane</keyword>
<comment type="function">
    <text evidence="7">Part of the tripartite ATP-independent periplasmic (TRAP) transport system.</text>
</comment>
<feature type="transmembrane region" description="Helical" evidence="8">
    <location>
        <begin position="135"/>
        <end position="156"/>
    </location>
</feature>
<evidence type="ECO:0000256" key="8">
    <source>
        <dbReference type="SAM" id="Phobius"/>
    </source>
</evidence>
<evidence type="ECO:0000256" key="6">
    <source>
        <dbReference type="ARBA" id="ARBA00023136"/>
    </source>
</evidence>
<feature type="transmembrane region" description="Helical" evidence="8">
    <location>
        <begin position="60"/>
        <end position="81"/>
    </location>
</feature>
<feature type="transmembrane region" description="Helical" evidence="8">
    <location>
        <begin position="101"/>
        <end position="123"/>
    </location>
</feature>
<dbReference type="GO" id="GO:0005886">
    <property type="term" value="C:plasma membrane"/>
    <property type="evidence" value="ECO:0007669"/>
    <property type="project" value="UniProtKB-SubCell"/>
</dbReference>
<feature type="domain" description="TRAP C4-dicarboxylate transport system permease DctM subunit" evidence="9">
    <location>
        <begin position="12"/>
        <end position="426"/>
    </location>
</feature>
<feature type="transmembrane region" description="Helical" evidence="8">
    <location>
        <begin position="322"/>
        <end position="351"/>
    </location>
</feature>
<keyword evidence="6 8" id="KW-0472">Membrane</keyword>
<dbReference type="InterPro" id="IPR004681">
    <property type="entry name" value="TRAP_DctM"/>
</dbReference>
<reference evidence="10" key="1">
    <citation type="submission" date="2021-01" db="EMBL/GenBank/DDBJ databases">
        <title>Tabrizicola alba sp. nov. a motile alkaliphilic bacterium isolated from a soda lake.</title>
        <authorList>
            <person name="Szuroczki S."/>
            <person name="Abbaszade G."/>
            <person name="Schumann P."/>
            <person name="Toth E."/>
        </authorList>
    </citation>
    <scope>NUCLEOTIDE SEQUENCE</scope>
    <source>
        <strain evidence="10">DMG-N-6</strain>
    </source>
</reference>
<evidence type="ECO:0000256" key="7">
    <source>
        <dbReference type="RuleBase" id="RU369079"/>
    </source>
</evidence>
<evidence type="ECO:0000259" key="9">
    <source>
        <dbReference type="Pfam" id="PF06808"/>
    </source>
</evidence>
<dbReference type="PANTHER" id="PTHR33362">
    <property type="entry name" value="SIALIC ACID TRAP TRANSPORTER PERMEASE PROTEIN SIAT-RELATED"/>
    <property type="match status" value="1"/>
</dbReference>
<feature type="transmembrane region" description="Helical" evidence="8">
    <location>
        <begin position="363"/>
        <end position="389"/>
    </location>
</feature>
<feature type="transmembrane region" description="Helical" evidence="8">
    <location>
        <begin position="409"/>
        <end position="430"/>
    </location>
</feature>
<evidence type="ECO:0000256" key="4">
    <source>
        <dbReference type="ARBA" id="ARBA00022692"/>
    </source>
</evidence>
<dbReference type="RefSeq" id="WP_202690108.1">
    <property type="nucleotide sequence ID" value="NZ_JAESVN010000013.1"/>
</dbReference>
<dbReference type="AlphaFoldDB" id="A0A8K0Y276"/>
<dbReference type="PANTHER" id="PTHR33362:SF5">
    <property type="entry name" value="C4-DICARBOXYLATE TRAP TRANSPORTER LARGE PERMEASE PROTEIN DCTM"/>
    <property type="match status" value="1"/>
</dbReference>
<organism evidence="10 11">
    <name type="scientific">Szabonella alba</name>
    <dbReference type="NCBI Taxonomy" id="2804194"/>
    <lineage>
        <taxon>Bacteria</taxon>
        <taxon>Pseudomonadati</taxon>
        <taxon>Pseudomonadota</taxon>
        <taxon>Alphaproteobacteria</taxon>
        <taxon>Rhodobacterales</taxon>
        <taxon>Paracoccaceae</taxon>
        <taxon>Szabonella</taxon>
    </lineage>
</organism>
<comment type="subcellular location">
    <subcellularLocation>
        <location evidence="1 7">Cell inner membrane</location>
        <topology evidence="1 7">Multi-pass membrane protein</topology>
    </subcellularLocation>
</comment>
<evidence type="ECO:0000313" key="10">
    <source>
        <dbReference type="EMBL" id="MBL4919128.1"/>
    </source>
</evidence>
<evidence type="ECO:0000313" key="11">
    <source>
        <dbReference type="Proteomes" id="UP000648908"/>
    </source>
</evidence>
<feature type="transmembrane region" description="Helical" evidence="8">
    <location>
        <begin position="29"/>
        <end position="48"/>
    </location>
</feature>
<evidence type="ECO:0000256" key="3">
    <source>
        <dbReference type="ARBA" id="ARBA00022519"/>
    </source>
</evidence>
<evidence type="ECO:0000256" key="2">
    <source>
        <dbReference type="ARBA" id="ARBA00022475"/>
    </source>
</evidence>
<feature type="transmembrane region" description="Helical" evidence="8">
    <location>
        <begin position="249"/>
        <end position="267"/>
    </location>
</feature>
<proteinExistence type="predicted"/>
<dbReference type="GO" id="GO:0022857">
    <property type="term" value="F:transmembrane transporter activity"/>
    <property type="evidence" value="ECO:0007669"/>
    <property type="project" value="UniProtKB-UniRule"/>
</dbReference>
<keyword evidence="7" id="KW-0813">Transport</keyword>
<dbReference type="PIRSF" id="PIRSF006066">
    <property type="entry name" value="HI0050"/>
    <property type="match status" value="1"/>
</dbReference>
<dbReference type="Proteomes" id="UP000648908">
    <property type="component" value="Unassembled WGS sequence"/>
</dbReference>
<feature type="transmembrane region" description="Helical" evidence="8">
    <location>
        <begin position="176"/>
        <end position="201"/>
    </location>
</feature>
<dbReference type="Pfam" id="PF06808">
    <property type="entry name" value="DctM"/>
    <property type="match status" value="1"/>
</dbReference>